<keyword evidence="2" id="KW-0808">Transferase</keyword>
<dbReference type="InterPro" id="IPR007345">
    <property type="entry name" value="Polysacch_pyruvyl_Trfase"/>
</dbReference>
<feature type="domain" description="Polysaccharide pyruvyl transferase" evidence="1">
    <location>
        <begin position="13"/>
        <end position="288"/>
    </location>
</feature>
<evidence type="ECO:0000313" key="3">
    <source>
        <dbReference type="Proteomes" id="UP001209666"/>
    </source>
</evidence>
<dbReference type="EMBL" id="JAOQKI010000002">
    <property type="protein sequence ID" value="MCU6716085.1"/>
    <property type="molecule type" value="Genomic_DNA"/>
</dbReference>
<proteinExistence type="predicted"/>
<gene>
    <name evidence="2" type="ORF">OCV43_02185</name>
</gene>
<organism evidence="2 3">
    <name type="scientific">Roseburia amylophila</name>
    <dbReference type="NCBI Taxonomy" id="2981794"/>
    <lineage>
        <taxon>Bacteria</taxon>
        <taxon>Bacillati</taxon>
        <taxon>Bacillota</taxon>
        <taxon>Clostridia</taxon>
        <taxon>Lachnospirales</taxon>
        <taxon>Lachnospiraceae</taxon>
        <taxon>Roseburia</taxon>
    </lineage>
</organism>
<keyword evidence="3" id="KW-1185">Reference proteome</keyword>
<reference evidence="2 3" key="1">
    <citation type="journal article" date="2021" name="ISME Commun">
        <title>Automated analysis of genomic sequences facilitates high-throughput and comprehensive description of bacteria.</title>
        <authorList>
            <person name="Hitch T.C.A."/>
        </authorList>
    </citation>
    <scope>NUCLEOTIDE SEQUENCE [LARGE SCALE GENOMIC DNA]</scope>
    <source>
        <strain evidence="2 3">Sanger_19</strain>
    </source>
</reference>
<sequence>MNIGILTYAGGLNYGAQAQLYAMTNYLKEKGHNITVLMFKPKYYFVKNIKIALRVEPNWQRHPKHIMQSIKRMKAFNNWIKNIPNQIEVKDGKEVDGLDLDLVIAGSDEILNCKHPFYDDIYIGKDIDKTALIYYAPSTGALSVDYVLSDEQIMWFQKFKNYSARDVVTKKFIENNEHQEVTVVLDPTFLWEFNEITCKTKLGEKSIVLYSFDSIADYADEIIDYANKHEYEIVSLAREYRWANINLPAATEQEWITCFRNCEVVITDSYHGLVFALKNKKKVVLISREDKLNKNNGLLEFLGIQMSYYKKGSIDRYLHTETLDYSIINENIKKRKIESEKYLSEALENI</sequence>
<evidence type="ECO:0000313" key="2">
    <source>
        <dbReference type="EMBL" id="MCU6716085.1"/>
    </source>
</evidence>
<dbReference type="Pfam" id="PF04230">
    <property type="entry name" value="PS_pyruv_trans"/>
    <property type="match status" value="1"/>
</dbReference>
<dbReference type="GO" id="GO:0016740">
    <property type="term" value="F:transferase activity"/>
    <property type="evidence" value="ECO:0007669"/>
    <property type="project" value="UniProtKB-KW"/>
</dbReference>
<evidence type="ECO:0000259" key="1">
    <source>
        <dbReference type="Pfam" id="PF04230"/>
    </source>
</evidence>
<dbReference type="RefSeq" id="WP_262623305.1">
    <property type="nucleotide sequence ID" value="NZ_JAOQKI010000002.1"/>
</dbReference>
<comment type="caution">
    <text evidence="2">The sequence shown here is derived from an EMBL/GenBank/DDBJ whole genome shotgun (WGS) entry which is preliminary data.</text>
</comment>
<accession>A0ABT2SB30</accession>
<name>A0ABT2SB30_9FIRM</name>
<dbReference type="Proteomes" id="UP001209666">
    <property type="component" value="Unassembled WGS sequence"/>
</dbReference>
<protein>
    <submittedName>
        <fullName evidence="2">Polysaccharide pyruvyl transferase family protein</fullName>
    </submittedName>
</protein>